<reference evidence="2 3" key="1">
    <citation type="journal article" date="2023" name="Hortic Res">
        <title>The complete reference genome for grapevine (Vitis vinifera L.) genetics and breeding.</title>
        <authorList>
            <person name="Shi X."/>
            <person name="Cao S."/>
            <person name="Wang X."/>
            <person name="Huang S."/>
            <person name="Wang Y."/>
            <person name="Liu Z."/>
            <person name="Liu W."/>
            <person name="Leng X."/>
            <person name="Peng Y."/>
            <person name="Wang N."/>
            <person name="Wang Y."/>
            <person name="Ma Z."/>
            <person name="Xu X."/>
            <person name="Zhang F."/>
            <person name="Xue H."/>
            <person name="Zhong H."/>
            <person name="Wang Y."/>
            <person name="Zhang K."/>
            <person name="Velt A."/>
            <person name="Avia K."/>
            <person name="Holtgrawe D."/>
            <person name="Grimplet J."/>
            <person name="Matus J.T."/>
            <person name="Ware D."/>
            <person name="Wu X."/>
            <person name="Wang H."/>
            <person name="Liu C."/>
            <person name="Fang Y."/>
            <person name="Rustenholz C."/>
            <person name="Cheng Z."/>
            <person name="Xiao H."/>
            <person name="Zhou Y."/>
        </authorList>
    </citation>
    <scope>NUCLEOTIDE SEQUENCE [LARGE SCALE GENOMIC DNA]</scope>
    <source>
        <strain evidence="3">cv. Pinot noir / PN40024</strain>
        <tissue evidence="2">Leaf</tissue>
    </source>
</reference>
<name>A0ABY9CGZ1_VITVI</name>
<dbReference type="Proteomes" id="UP001227230">
    <property type="component" value="Chromosome 8"/>
</dbReference>
<dbReference type="InterPro" id="IPR037176">
    <property type="entry name" value="Osmotin/thaumatin-like_sf"/>
</dbReference>
<protein>
    <recommendedName>
        <fullName evidence="4">Thaumatin-like protein 1</fullName>
    </recommendedName>
</protein>
<dbReference type="PANTHER" id="PTHR31048">
    <property type="entry name" value="OS03G0233200 PROTEIN"/>
    <property type="match status" value="1"/>
</dbReference>
<dbReference type="Gene3D" id="2.60.110.10">
    <property type="entry name" value="Thaumatin"/>
    <property type="match status" value="1"/>
</dbReference>
<dbReference type="PIRSF" id="PIRSF002703">
    <property type="entry name" value="Thaumatin"/>
    <property type="match status" value="1"/>
</dbReference>
<sequence length="213" mass="22803">MEAKALFTLLLLSLLSIDGYSVTFNYLNQCVHSVWIAASPGIGVTMPDAPPVPQTGTGQTECQDPPPTYPVTLLHFTIDHSLVSYEVSLNHGYNDVPVRIQPDGGTLVGGSRACPVVDCIQDLSNVCPSTLVAKNKAGWAVGCFSPCDAFKDPKYCCTGSYTGPQCLPNEYSETFKQLCNLAHAYPGDKEPPFYECNGAKCHGLSRSLSSCGT</sequence>
<evidence type="ECO:0000313" key="3">
    <source>
        <dbReference type="Proteomes" id="UP001227230"/>
    </source>
</evidence>
<feature type="signal peptide" evidence="1">
    <location>
        <begin position="1"/>
        <end position="21"/>
    </location>
</feature>
<evidence type="ECO:0000256" key="1">
    <source>
        <dbReference type="SAM" id="SignalP"/>
    </source>
</evidence>
<keyword evidence="3" id="KW-1185">Reference proteome</keyword>
<gene>
    <name evidence="2" type="ORF">VitviT2T_012663</name>
</gene>
<evidence type="ECO:0000313" key="2">
    <source>
        <dbReference type="EMBL" id="WJZ93746.1"/>
    </source>
</evidence>
<dbReference type="EMBL" id="CP126655">
    <property type="protein sequence ID" value="WJZ93746.1"/>
    <property type="molecule type" value="Genomic_DNA"/>
</dbReference>
<proteinExistence type="predicted"/>
<keyword evidence="1" id="KW-0732">Signal</keyword>
<dbReference type="Pfam" id="PF00314">
    <property type="entry name" value="Thaumatin"/>
    <property type="match status" value="1"/>
</dbReference>
<feature type="chain" id="PRO_5046881149" description="Thaumatin-like protein 1" evidence="1">
    <location>
        <begin position="22"/>
        <end position="213"/>
    </location>
</feature>
<dbReference type="InterPro" id="IPR001938">
    <property type="entry name" value="Thaumatin"/>
</dbReference>
<accession>A0ABY9CGZ1</accession>
<dbReference type="SMART" id="SM00205">
    <property type="entry name" value="THN"/>
    <property type="match status" value="1"/>
</dbReference>
<evidence type="ECO:0008006" key="4">
    <source>
        <dbReference type="Google" id="ProtNLM"/>
    </source>
</evidence>
<dbReference type="PROSITE" id="PS51367">
    <property type="entry name" value="THAUMATIN_2"/>
    <property type="match status" value="1"/>
</dbReference>
<organism evidence="2 3">
    <name type="scientific">Vitis vinifera</name>
    <name type="common">Grape</name>
    <dbReference type="NCBI Taxonomy" id="29760"/>
    <lineage>
        <taxon>Eukaryota</taxon>
        <taxon>Viridiplantae</taxon>
        <taxon>Streptophyta</taxon>
        <taxon>Embryophyta</taxon>
        <taxon>Tracheophyta</taxon>
        <taxon>Spermatophyta</taxon>
        <taxon>Magnoliopsida</taxon>
        <taxon>eudicotyledons</taxon>
        <taxon>Gunneridae</taxon>
        <taxon>Pentapetalae</taxon>
        <taxon>rosids</taxon>
        <taxon>Vitales</taxon>
        <taxon>Vitaceae</taxon>
        <taxon>Viteae</taxon>
        <taxon>Vitis</taxon>
    </lineage>
</organism>
<dbReference type="SUPFAM" id="SSF49870">
    <property type="entry name" value="Osmotin, thaumatin-like protein"/>
    <property type="match status" value="1"/>
</dbReference>